<name>A0A0F8Y5P2_9ZZZZ</name>
<gene>
    <name evidence="1" type="ORF">LCGC14_3134790</name>
</gene>
<sequence>FTAFRVKTTNLPAIRQPVHCYRPEMKYDTSYLTAYFSENHDNPYALWNVLLSMMNGRIADHLTQFPPMFYPKDADAQKEGIERMSEMSHPADAFFTYDRTSMASRLIRKWDRGMWSHVGMVGYEGTLHEVLTSGPLSSDWSHLQVPSLDVGLYRLRQPLSEDQQATMVEGMEGVLSRMKGYGWYKVIRIGLEKKFHIPYRRGTNDATPADLMYGNQFQLVCYA</sequence>
<proteinExistence type="predicted"/>
<dbReference type="SUPFAM" id="SSF54001">
    <property type="entry name" value="Cysteine proteinases"/>
    <property type="match status" value="1"/>
</dbReference>
<organism evidence="1">
    <name type="scientific">marine sediment metagenome</name>
    <dbReference type="NCBI Taxonomy" id="412755"/>
    <lineage>
        <taxon>unclassified sequences</taxon>
        <taxon>metagenomes</taxon>
        <taxon>ecological metagenomes</taxon>
    </lineage>
</organism>
<dbReference type="EMBL" id="LAZR01068529">
    <property type="protein sequence ID" value="KKK49464.1"/>
    <property type="molecule type" value="Genomic_DNA"/>
</dbReference>
<protein>
    <submittedName>
        <fullName evidence="1">Uncharacterized protein</fullName>
    </submittedName>
</protein>
<reference evidence="1" key="1">
    <citation type="journal article" date="2015" name="Nature">
        <title>Complex archaea that bridge the gap between prokaryotes and eukaryotes.</title>
        <authorList>
            <person name="Spang A."/>
            <person name="Saw J.H."/>
            <person name="Jorgensen S.L."/>
            <person name="Zaremba-Niedzwiedzka K."/>
            <person name="Martijn J."/>
            <person name="Lind A.E."/>
            <person name="van Eijk R."/>
            <person name="Schleper C."/>
            <person name="Guy L."/>
            <person name="Ettema T.J."/>
        </authorList>
    </citation>
    <scope>NUCLEOTIDE SEQUENCE</scope>
</reference>
<feature type="non-terminal residue" evidence="1">
    <location>
        <position position="1"/>
    </location>
</feature>
<comment type="caution">
    <text evidence="1">The sequence shown here is derived from an EMBL/GenBank/DDBJ whole genome shotgun (WGS) entry which is preliminary data.</text>
</comment>
<accession>A0A0F8Y5P2</accession>
<dbReference type="InterPro" id="IPR038765">
    <property type="entry name" value="Papain-like_cys_pep_sf"/>
</dbReference>
<dbReference type="AlphaFoldDB" id="A0A0F8Y5P2"/>
<evidence type="ECO:0000313" key="1">
    <source>
        <dbReference type="EMBL" id="KKK49464.1"/>
    </source>
</evidence>